<proteinExistence type="predicted"/>
<organism evidence="1">
    <name type="scientific">Flavobacterium sp. WC2416</name>
    <dbReference type="NCBI Taxonomy" id="3234141"/>
    <lineage>
        <taxon>Bacteria</taxon>
        <taxon>Pseudomonadati</taxon>
        <taxon>Bacteroidota</taxon>
        <taxon>Flavobacteriia</taxon>
        <taxon>Flavobacteriales</taxon>
        <taxon>Flavobacteriaceae</taxon>
        <taxon>Flavobacterium</taxon>
    </lineage>
</organism>
<sequence>MIDKRSPFFAYRYLVTPTSEQVSIFQELNKSKEELMTDIISDLALNTKSEWTKGNKRFLFYGFQHKDDIYIIKFARETNENIYIEGDDDIEIRGIKEAKYVYLIVDTKHQIVLIEKNVSVFQHIESSVNTLADYFRSQMRNFDYVVNIYPLVSKKKFWNYVDSAEEIYELSLEMNAPNMALFGNSDTRNVLQQIKETTNNEVFDISFKNKEGQLKVLREALGGYIDYVREVGGKYLLKFKRNGIRETKSSETDTAKIYIERKKTEKYSDEEIQIISEKLNTIHTLESREEDENENE</sequence>
<gene>
    <name evidence="1" type="ORF">AB3G39_11455</name>
</gene>
<accession>A0AB39WA92</accession>
<dbReference type="AlphaFoldDB" id="A0AB39WA92"/>
<reference evidence="1" key="1">
    <citation type="submission" date="2024-07" db="EMBL/GenBank/DDBJ databases">
        <authorList>
            <person name="Biller S.J."/>
        </authorList>
    </citation>
    <scope>NUCLEOTIDE SEQUENCE</scope>
    <source>
        <strain evidence="1">WC2416</strain>
    </source>
</reference>
<dbReference type="EMBL" id="CP165626">
    <property type="protein sequence ID" value="XDU97786.1"/>
    <property type="molecule type" value="Genomic_DNA"/>
</dbReference>
<dbReference type="RefSeq" id="WP_369769364.1">
    <property type="nucleotide sequence ID" value="NZ_CP165626.1"/>
</dbReference>
<evidence type="ECO:0008006" key="2">
    <source>
        <dbReference type="Google" id="ProtNLM"/>
    </source>
</evidence>
<name>A0AB39WA92_9FLAO</name>
<protein>
    <recommendedName>
        <fullName evidence="2">DUF4868 domain-containing protein</fullName>
    </recommendedName>
</protein>
<evidence type="ECO:0000313" key="1">
    <source>
        <dbReference type="EMBL" id="XDU97786.1"/>
    </source>
</evidence>